<dbReference type="EMBL" id="UZAJ01014226">
    <property type="protein sequence ID" value="VDO69577.1"/>
    <property type="molecule type" value="Genomic_DNA"/>
</dbReference>
<evidence type="ECO:0000313" key="2">
    <source>
        <dbReference type="EMBL" id="VDO69577.1"/>
    </source>
</evidence>
<proteinExistence type="predicted"/>
<dbReference type="AlphaFoldDB" id="A0A183HSW1"/>
<name>A0A183HSW1_9BILA</name>
<organism evidence="4">
    <name type="scientific">Onchocerca flexuosa</name>
    <dbReference type="NCBI Taxonomy" id="387005"/>
    <lineage>
        <taxon>Eukaryota</taxon>
        <taxon>Metazoa</taxon>
        <taxon>Ecdysozoa</taxon>
        <taxon>Nematoda</taxon>
        <taxon>Chromadorea</taxon>
        <taxon>Rhabditida</taxon>
        <taxon>Spirurina</taxon>
        <taxon>Spiruromorpha</taxon>
        <taxon>Filarioidea</taxon>
        <taxon>Onchocercidae</taxon>
        <taxon>Onchocerca</taxon>
    </lineage>
</organism>
<dbReference type="Proteomes" id="UP000267606">
    <property type="component" value="Unassembled WGS sequence"/>
</dbReference>
<feature type="region of interest" description="Disordered" evidence="1">
    <location>
        <begin position="187"/>
        <end position="208"/>
    </location>
</feature>
<feature type="compositionally biased region" description="Low complexity" evidence="1">
    <location>
        <begin position="1"/>
        <end position="21"/>
    </location>
</feature>
<reference evidence="2 3" key="2">
    <citation type="submission" date="2018-11" db="EMBL/GenBank/DDBJ databases">
        <authorList>
            <consortium name="Pathogen Informatics"/>
        </authorList>
    </citation>
    <scope>NUCLEOTIDE SEQUENCE [LARGE SCALE GENOMIC DNA]</scope>
</reference>
<evidence type="ECO:0000313" key="3">
    <source>
        <dbReference type="Proteomes" id="UP000267606"/>
    </source>
</evidence>
<dbReference type="STRING" id="387005.A0A183HSW1"/>
<gene>
    <name evidence="2" type="ORF">OFLC_LOCUS10570</name>
</gene>
<evidence type="ECO:0000313" key="4">
    <source>
        <dbReference type="WBParaSite" id="OFLC_0001057301-mRNA-1"/>
    </source>
</evidence>
<keyword evidence="3" id="KW-1185">Reference proteome</keyword>
<protein>
    <submittedName>
        <fullName evidence="2 4">Uncharacterized protein</fullName>
    </submittedName>
</protein>
<evidence type="ECO:0000256" key="1">
    <source>
        <dbReference type="SAM" id="MobiDB-lite"/>
    </source>
</evidence>
<dbReference type="WBParaSite" id="OFLC_0001057301-mRNA-1">
    <property type="protein sequence ID" value="OFLC_0001057301-mRNA-1"/>
    <property type="gene ID" value="OFLC_0001057301"/>
</dbReference>
<sequence>MAKRCSQPPSSASTSSAMPQTGLPSMITLSPRQHFTGHHHSSRLLNSQPEKLEETVSRTARVPPPKLLPSAVHRTDSFTTTAQLPAQMLPSSYTYSMPRSITQRPVPVSSFPGPSTAPDYLPESSSYGAFPGNFGLSQFRAPPGISRPLPINQRSLSDVAGYSMHHSLCSPPGALDPRYMLRGQSAWHPIDPSSSRSNSLPRRRAISGTAVPPRTVKWRNDVIDGASLFIF</sequence>
<reference evidence="4" key="1">
    <citation type="submission" date="2016-06" db="UniProtKB">
        <authorList>
            <consortium name="WormBaseParasite"/>
        </authorList>
    </citation>
    <scope>IDENTIFICATION</scope>
</reference>
<feature type="region of interest" description="Disordered" evidence="1">
    <location>
        <begin position="1"/>
        <end position="72"/>
    </location>
</feature>
<accession>A0A183HSW1</accession>